<evidence type="ECO:0000259" key="4">
    <source>
        <dbReference type="PROSITE" id="PS50995"/>
    </source>
</evidence>
<dbReference type="EMBL" id="SLXO01000007">
    <property type="protein sequence ID" value="TCP33468.1"/>
    <property type="molecule type" value="Genomic_DNA"/>
</dbReference>
<sequence length="160" mass="17548">MAIDSPFGGRPRPAHASLFLRDDALRRGSAGVIDAARLILADMDAVLDAEGLNRSHRDVLALIAADPGLSMGALQARLPLSKQNVHRLTATLLERELIRQEAGRDDRRRRLFYLTEAGEALDRRLFDAVRGRVKQAYRQAGPEAVNGFWLVVEALAAGGR</sequence>
<dbReference type="OrthoDB" id="9799368at2"/>
<keyword evidence="2 5" id="KW-0238">DNA-binding</keyword>
<dbReference type="InterPro" id="IPR036388">
    <property type="entry name" value="WH-like_DNA-bd_sf"/>
</dbReference>
<dbReference type="Proteomes" id="UP000295399">
    <property type="component" value="Unassembled WGS sequence"/>
</dbReference>
<protein>
    <submittedName>
        <fullName evidence="5">DNA-binding MarR family transcriptional regulator</fullName>
    </submittedName>
</protein>
<dbReference type="SMART" id="SM00347">
    <property type="entry name" value="HTH_MARR"/>
    <property type="match status" value="1"/>
</dbReference>
<keyword evidence="1" id="KW-0805">Transcription regulation</keyword>
<dbReference type="PROSITE" id="PS01117">
    <property type="entry name" value="HTH_MARR_1"/>
    <property type="match status" value="1"/>
</dbReference>
<dbReference type="InterPro" id="IPR000835">
    <property type="entry name" value="HTH_MarR-typ"/>
</dbReference>
<dbReference type="RefSeq" id="WP_132708749.1">
    <property type="nucleotide sequence ID" value="NZ_JACIGF010000007.1"/>
</dbReference>
<dbReference type="AlphaFoldDB" id="A0A4R2PG19"/>
<dbReference type="Gene3D" id="1.10.10.10">
    <property type="entry name" value="Winged helix-like DNA-binding domain superfamily/Winged helix DNA-binding domain"/>
    <property type="match status" value="1"/>
</dbReference>
<dbReference type="GO" id="GO:0006950">
    <property type="term" value="P:response to stress"/>
    <property type="evidence" value="ECO:0007669"/>
    <property type="project" value="TreeGrafter"/>
</dbReference>
<evidence type="ECO:0000256" key="3">
    <source>
        <dbReference type="ARBA" id="ARBA00023163"/>
    </source>
</evidence>
<dbReference type="InterPro" id="IPR023187">
    <property type="entry name" value="Tscrpt_reg_MarR-type_CS"/>
</dbReference>
<dbReference type="InterPro" id="IPR039422">
    <property type="entry name" value="MarR/SlyA-like"/>
</dbReference>
<accession>A0A4R2PG19</accession>
<dbReference type="InParanoid" id="A0A4R2PG19"/>
<proteinExistence type="predicted"/>
<keyword evidence="6" id="KW-1185">Reference proteome</keyword>
<dbReference type="GO" id="GO:0003677">
    <property type="term" value="F:DNA binding"/>
    <property type="evidence" value="ECO:0007669"/>
    <property type="project" value="UniProtKB-KW"/>
</dbReference>
<evidence type="ECO:0000313" key="5">
    <source>
        <dbReference type="EMBL" id="TCP33468.1"/>
    </source>
</evidence>
<dbReference type="PANTHER" id="PTHR33164:SF44">
    <property type="entry name" value="TRANSCRIPTIONAL REGULATORY PROTEIN"/>
    <property type="match status" value="1"/>
</dbReference>
<feature type="domain" description="HTH marR-type" evidence="4">
    <location>
        <begin position="22"/>
        <end position="157"/>
    </location>
</feature>
<dbReference type="GO" id="GO:0003700">
    <property type="term" value="F:DNA-binding transcription factor activity"/>
    <property type="evidence" value="ECO:0007669"/>
    <property type="project" value="InterPro"/>
</dbReference>
<dbReference type="PROSITE" id="PS50995">
    <property type="entry name" value="HTH_MARR_2"/>
    <property type="match status" value="1"/>
</dbReference>
<organism evidence="5 6">
    <name type="scientific">Rhodothalassium salexigens DSM 2132</name>
    <dbReference type="NCBI Taxonomy" id="1188247"/>
    <lineage>
        <taxon>Bacteria</taxon>
        <taxon>Pseudomonadati</taxon>
        <taxon>Pseudomonadota</taxon>
        <taxon>Alphaproteobacteria</taxon>
        <taxon>Rhodothalassiales</taxon>
        <taxon>Rhodothalassiaceae</taxon>
        <taxon>Rhodothalassium</taxon>
    </lineage>
</organism>
<gene>
    <name evidence="5" type="ORF">EV659_10778</name>
</gene>
<comment type="caution">
    <text evidence="5">The sequence shown here is derived from an EMBL/GenBank/DDBJ whole genome shotgun (WGS) entry which is preliminary data.</text>
</comment>
<evidence type="ECO:0000313" key="6">
    <source>
        <dbReference type="Proteomes" id="UP000295399"/>
    </source>
</evidence>
<dbReference type="InterPro" id="IPR036390">
    <property type="entry name" value="WH_DNA-bd_sf"/>
</dbReference>
<dbReference type="SUPFAM" id="SSF46785">
    <property type="entry name" value="Winged helix' DNA-binding domain"/>
    <property type="match status" value="1"/>
</dbReference>
<evidence type="ECO:0000256" key="1">
    <source>
        <dbReference type="ARBA" id="ARBA00023015"/>
    </source>
</evidence>
<keyword evidence="3" id="KW-0804">Transcription</keyword>
<reference evidence="5 6" key="1">
    <citation type="submission" date="2019-03" db="EMBL/GenBank/DDBJ databases">
        <title>Genomic Encyclopedia of Type Strains, Phase IV (KMG-IV): sequencing the most valuable type-strain genomes for metagenomic binning, comparative biology and taxonomic classification.</title>
        <authorList>
            <person name="Goeker M."/>
        </authorList>
    </citation>
    <scope>NUCLEOTIDE SEQUENCE [LARGE SCALE GENOMIC DNA]</scope>
    <source>
        <strain evidence="5 6">DSM 2132</strain>
    </source>
</reference>
<evidence type="ECO:0000256" key="2">
    <source>
        <dbReference type="ARBA" id="ARBA00023125"/>
    </source>
</evidence>
<dbReference type="PANTHER" id="PTHR33164">
    <property type="entry name" value="TRANSCRIPTIONAL REGULATOR, MARR FAMILY"/>
    <property type="match status" value="1"/>
</dbReference>
<dbReference type="Pfam" id="PF12802">
    <property type="entry name" value="MarR_2"/>
    <property type="match status" value="1"/>
</dbReference>
<name>A0A4R2PG19_RHOSA</name>